<comment type="caution">
    <text evidence="2">The sequence shown here is derived from an EMBL/GenBank/DDBJ whole genome shotgun (WGS) entry which is preliminary data.</text>
</comment>
<dbReference type="Proteomes" id="UP001597180">
    <property type="component" value="Unassembled WGS sequence"/>
</dbReference>
<name>A0ABW3UET7_9BACL</name>
<evidence type="ECO:0000256" key="1">
    <source>
        <dbReference type="SAM" id="Phobius"/>
    </source>
</evidence>
<keyword evidence="1" id="KW-0472">Membrane</keyword>
<keyword evidence="3" id="KW-1185">Reference proteome</keyword>
<proteinExistence type="predicted"/>
<accession>A0ABW3UET7</accession>
<protein>
    <submittedName>
        <fullName evidence="2">Uncharacterized protein</fullName>
    </submittedName>
</protein>
<keyword evidence="1" id="KW-1133">Transmembrane helix</keyword>
<sequence length="97" mass="10811">MSGGWIAVIVIGLMIVLGVLFIVSRKQTAAKAKPKTKVIRMTEFKRRDKRSSAHLQKCSYCKKKTDRLTFYAGVHGSAVGVCKECRSKAEKQDLLPL</sequence>
<organism evidence="2 3">
    <name type="scientific">Paenibacillus vulneris</name>
    <dbReference type="NCBI Taxonomy" id="1133364"/>
    <lineage>
        <taxon>Bacteria</taxon>
        <taxon>Bacillati</taxon>
        <taxon>Bacillota</taxon>
        <taxon>Bacilli</taxon>
        <taxon>Bacillales</taxon>
        <taxon>Paenibacillaceae</taxon>
        <taxon>Paenibacillus</taxon>
    </lineage>
</organism>
<keyword evidence="1" id="KW-0812">Transmembrane</keyword>
<evidence type="ECO:0000313" key="3">
    <source>
        <dbReference type="Proteomes" id="UP001597180"/>
    </source>
</evidence>
<dbReference type="EMBL" id="JBHTLU010000012">
    <property type="protein sequence ID" value="MFD1219443.1"/>
    <property type="molecule type" value="Genomic_DNA"/>
</dbReference>
<feature type="transmembrane region" description="Helical" evidence="1">
    <location>
        <begin position="6"/>
        <end position="23"/>
    </location>
</feature>
<evidence type="ECO:0000313" key="2">
    <source>
        <dbReference type="EMBL" id="MFD1219443.1"/>
    </source>
</evidence>
<reference evidence="3" key="1">
    <citation type="journal article" date="2019" name="Int. J. Syst. Evol. Microbiol.">
        <title>The Global Catalogue of Microorganisms (GCM) 10K type strain sequencing project: providing services to taxonomists for standard genome sequencing and annotation.</title>
        <authorList>
            <consortium name="The Broad Institute Genomics Platform"/>
            <consortium name="The Broad Institute Genome Sequencing Center for Infectious Disease"/>
            <person name="Wu L."/>
            <person name="Ma J."/>
        </authorList>
    </citation>
    <scope>NUCLEOTIDE SEQUENCE [LARGE SCALE GENOMIC DNA]</scope>
    <source>
        <strain evidence="3">CCUG 53270</strain>
    </source>
</reference>
<gene>
    <name evidence="2" type="ORF">ACFQ4B_04890</name>
</gene>
<dbReference type="RefSeq" id="WP_345594241.1">
    <property type="nucleotide sequence ID" value="NZ_BAABJG010000054.1"/>
</dbReference>